<sequence length="77" mass="9404">MNQIQRPFKKKIDITSSHLELLEKLFKNINQIIKGKRDVMYSDIINLIARENYSGKLYYEIILWCNYIIVIHYNFFF</sequence>
<feature type="transmembrane region" description="Helical" evidence="1">
    <location>
        <begin position="57"/>
        <end position="76"/>
    </location>
</feature>
<proteinExistence type="predicted"/>
<name>X0Z8G1_9ZZZZ</name>
<keyword evidence="1" id="KW-1133">Transmembrane helix</keyword>
<accession>X0Z8G1</accession>
<keyword evidence="1" id="KW-0472">Membrane</keyword>
<dbReference type="EMBL" id="BART01002639">
    <property type="protein sequence ID" value="GAG65419.1"/>
    <property type="molecule type" value="Genomic_DNA"/>
</dbReference>
<organism evidence="2">
    <name type="scientific">marine sediment metagenome</name>
    <dbReference type="NCBI Taxonomy" id="412755"/>
    <lineage>
        <taxon>unclassified sequences</taxon>
        <taxon>metagenomes</taxon>
        <taxon>ecological metagenomes</taxon>
    </lineage>
</organism>
<evidence type="ECO:0000256" key="1">
    <source>
        <dbReference type="SAM" id="Phobius"/>
    </source>
</evidence>
<reference evidence="2" key="1">
    <citation type="journal article" date="2014" name="Front. Microbiol.">
        <title>High frequency of phylogenetically diverse reductive dehalogenase-homologous genes in deep subseafloor sedimentary metagenomes.</title>
        <authorList>
            <person name="Kawai M."/>
            <person name="Futagami T."/>
            <person name="Toyoda A."/>
            <person name="Takaki Y."/>
            <person name="Nishi S."/>
            <person name="Hori S."/>
            <person name="Arai W."/>
            <person name="Tsubouchi T."/>
            <person name="Morono Y."/>
            <person name="Uchiyama I."/>
            <person name="Ito T."/>
            <person name="Fujiyama A."/>
            <person name="Inagaki F."/>
            <person name="Takami H."/>
        </authorList>
    </citation>
    <scope>NUCLEOTIDE SEQUENCE</scope>
    <source>
        <strain evidence="2">Expedition CK06-06</strain>
    </source>
</reference>
<evidence type="ECO:0000313" key="2">
    <source>
        <dbReference type="EMBL" id="GAG65419.1"/>
    </source>
</evidence>
<protein>
    <submittedName>
        <fullName evidence="2">Uncharacterized protein</fullName>
    </submittedName>
</protein>
<comment type="caution">
    <text evidence="2">The sequence shown here is derived from an EMBL/GenBank/DDBJ whole genome shotgun (WGS) entry which is preliminary data.</text>
</comment>
<dbReference type="AlphaFoldDB" id="X0Z8G1"/>
<gene>
    <name evidence="2" type="ORF">S01H4_07901</name>
</gene>
<keyword evidence="1" id="KW-0812">Transmembrane</keyword>